<evidence type="ECO:0000313" key="2">
    <source>
        <dbReference type="EMBL" id="RUT31634.1"/>
    </source>
</evidence>
<proteinExistence type="predicted"/>
<dbReference type="GO" id="GO:0005737">
    <property type="term" value="C:cytoplasm"/>
    <property type="evidence" value="ECO:0007669"/>
    <property type="project" value="TreeGrafter"/>
</dbReference>
<dbReference type="EMBL" id="RZNX01000003">
    <property type="protein sequence ID" value="RUT31634.1"/>
    <property type="molecule type" value="Genomic_DNA"/>
</dbReference>
<dbReference type="InterPro" id="IPR001509">
    <property type="entry name" value="Epimerase_deHydtase"/>
</dbReference>
<reference evidence="2 3" key="1">
    <citation type="submission" date="2018-12" db="EMBL/GenBank/DDBJ databases">
        <authorList>
            <person name="Sun L."/>
            <person name="Chen Z."/>
        </authorList>
    </citation>
    <scope>NUCLEOTIDE SEQUENCE [LARGE SCALE GENOMIC DNA]</scope>
    <source>
        <strain evidence="2 3">3-5-3</strain>
    </source>
</reference>
<feature type="domain" description="NAD-dependent epimerase/dehydratase" evidence="1">
    <location>
        <begin position="3"/>
        <end position="215"/>
    </location>
</feature>
<evidence type="ECO:0000313" key="3">
    <source>
        <dbReference type="Proteomes" id="UP000272464"/>
    </source>
</evidence>
<dbReference type="PANTHER" id="PTHR48079:SF6">
    <property type="entry name" value="NAD(P)-BINDING DOMAIN-CONTAINING PROTEIN-RELATED"/>
    <property type="match status" value="1"/>
</dbReference>
<evidence type="ECO:0000259" key="1">
    <source>
        <dbReference type="Pfam" id="PF01370"/>
    </source>
</evidence>
<dbReference type="OrthoDB" id="9807212at2"/>
<dbReference type="AlphaFoldDB" id="A0A433XC71"/>
<gene>
    <name evidence="2" type="ORF">EJP77_09580</name>
</gene>
<keyword evidence="3" id="KW-1185">Reference proteome</keyword>
<sequence length="287" mass="31328">MKILVAGAAGVVGRYLVPQLVHEGHQVTGITHKEENTEVIRSLGARPIVADVYNREHIFSILEELRPDVLIHQLTSLSSRNFSDNNRIRTEGTRNLVDAAKAAGVNRLIAQSIAWAYEPGSTPAEEEVPLDIKAPLPRQITIEGVAALEQAAAEIPEHVILRYGTFYGPGTWYDNPGWIAEQVLQGQIQAGDGLTSFIHVKDAALAAVQALNWPSGAVNIVDNEPAAGRDWLPVYAEALGAPKPVYEPGLLNRGERGASNSKARLEYGWEPLYPTWRTGFAQSLHTH</sequence>
<protein>
    <submittedName>
        <fullName evidence="2">NAD(P)-dependent oxidoreductase</fullName>
    </submittedName>
</protein>
<accession>A0A433XC71</accession>
<dbReference type="PANTHER" id="PTHR48079">
    <property type="entry name" value="PROTEIN YEEZ"/>
    <property type="match status" value="1"/>
</dbReference>
<name>A0A433XC71_9BACL</name>
<dbReference type="SUPFAM" id="SSF51735">
    <property type="entry name" value="NAD(P)-binding Rossmann-fold domains"/>
    <property type="match status" value="1"/>
</dbReference>
<dbReference type="InterPro" id="IPR036291">
    <property type="entry name" value="NAD(P)-bd_dom_sf"/>
</dbReference>
<comment type="caution">
    <text evidence="2">The sequence shown here is derived from an EMBL/GenBank/DDBJ whole genome shotgun (WGS) entry which is preliminary data.</text>
</comment>
<dbReference type="Proteomes" id="UP000272464">
    <property type="component" value="Unassembled WGS sequence"/>
</dbReference>
<organism evidence="2 3">
    <name type="scientific">Paenibacillus zeisoli</name>
    <dbReference type="NCBI Taxonomy" id="2496267"/>
    <lineage>
        <taxon>Bacteria</taxon>
        <taxon>Bacillati</taxon>
        <taxon>Bacillota</taxon>
        <taxon>Bacilli</taxon>
        <taxon>Bacillales</taxon>
        <taxon>Paenibacillaceae</taxon>
        <taxon>Paenibacillus</taxon>
    </lineage>
</organism>
<dbReference type="Pfam" id="PF01370">
    <property type="entry name" value="Epimerase"/>
    <property type="match status" value="1"/>
</dbReference>
<dbReference type="GO" id="GO:0004029">
    <property type="term" value="F:aldehyde dehydrogenase (NAD+) activity"/>
    <property type="evidence" value="ECO:0007669"/>
    <property type="project" value="TreeGrafter"/>
</dbReference>
<dbReference type="Gene3D" id="3.40.50.720">
    <property type="entry name" value="NAD(P)-binding Rossmann-like Domain"/>
    <property type="match status" value="1"/>
</dbReference>
<dbReference type="InterPro" id="IPR051783">
    <property type="entry name" value="NAD(P)-dependent_oxidoreduct"/>
</dbReference>
<dbReference type="RefSeq" id="WP_127199015.1">
    <property type="nucleotide sequence ID" value="NZ_RZNX01000003.1"/>
</dbReference>